<comment type="caution">
    <text evidence="7">The sequence shown here is derived from an EMBL/GenBank/DDBJ whole genome shotgun (WGS) entry which is preliminary data.</text>
</comment>
<keyword evidence="8" id="KW-1185">Reference proteome</keyword>
<dbReference type="Proteomes" id="UP000738126">
    <property type="component" value="Unassembled WGS sequence"/>
</dbReference>
<accession>A0ABS1E7D8</accession>
<dbReference type="InterPro" id="IPR033704">
    <property type="entry name" value="dUTPase_trimeric"/>
</dbReference>
<dbReference type="EC" id="3.6.1.23" evidence="2"/>
<organism evidence="7 8">
    <name type="scientific">Halorhodospira neutriphila</name>
    <dbReference type="NCBI Taxonomy" id="168379"/>
    <lineage>
        <taxon>Bacteria</taxon>
        <taxon>Pseudomonadati</taxon>
        <taxon>Pseudomonadota</taxon>
        <taxon>Gammaproteobacteria</taxon>
        <taxon>Chromatiales</taxon>
        <taxon>Ectothiorhodospiraceae</taxon>
        <taxon>Halorhodospira</taxon>
    </lineage>
</organism>
<comment type="catalytic activity">
    <reaction evidence="5">
        <text>dUTP + H2O = dUMP + diphosphate + H(+)</text>
        <dbReference type="Rhea" id="RHEA:10248"/>
        <dbReference type="ChEBI" id="CHEBI:15377"/>
        <dbReference type="ChEBI" id="CHEBI:15378"/>
        <dbReference type="ChEBI" id="CHEBI:33019"/>
        <dbReference type="ChEBI" id="CHEBI:61555"/>
        <dbReference type="ChEBI" id="CHEBI:246422"/>
        <dbReference type="EC" id="3.6.1.23"/>
    </reaction>
</comment>
<dbReference type="PANTHER" id="PTHR11241:SF0">
    <property type="entry name" value="DEOXYURIDINE 5'-TRIPHOSPHATE NUCLEOTIDOHYDROLASE"/>
    <property type="match status" value="1"/>
</dbReference>
<keyword evidence="3" id="KW-0378">Hydrolase</keyword>
<dbReference type="CDD" id="cd07557">
    <property type="entry name" value="trimeric_dUTPase"/>
    <property type="match status" value="1"/>
</dbReference>
<name>A0ABS1E7D8_9GAMM</name>
<dbReference type="Gene3D" id="2.70.40.10">
    <property type="match status" value="1"/>
</dbReference>
<comment type="similarity">
    <text evidence="1">Belongs to the dUTPase family.</text>
</comment>
<gene>
    <name evidence="7" type="ORF">CKO13_11640</name>
</gene>
<evidence type="ECO:0000256" key="5">
    <source>
        <dbReference type="ARBA" id="ARBA00047686"/>
    </source>
</evidence>
<evidence type="ECO:0000259" key="6">
    <source>
        <dbReference type="Pfam" id="PF00692"/>
    </source>
</evidence>
<evidence type="ECO:0000256" key="1">
    <source>
        <dbReference type="ARBA" id="ARBA00006581"/>
    </source>
</evidence>
<evidence type="ECO:0000256" key="3">
    <source>
        <dbReference type="ARBA" id="ARBA00022801"/>
    </source>
</evidence>
<dbReference type="SUPFAM" id="SSF51283">
    <property type="entry name" value="dUTPase-like"/>
    <property type="match status" value="1"/>
</dbReference>
<evidence type="ECO:0000256" key="2">
    <source>
        <dbReference type="ARBA" id="ARBA00012379"/>
    </source>
</evidence>
<proteinExistence type="inferred from homology"/>
<dbReference type="EMBL" id="NRSH01000209">
    <property type="protein sequence ID" value="MBK1727651.1"/>
    <property type="molecule type" value="Genomic_DNA"/>
</dbReference>
<dbReference type="InterPro" id="IPR029054">
    <property type="entry name" value="dUTPase-like"/>
</dbReference>
<reference evidence="7 8" key="1">
    <citation type="journal article" date="2020" name="Microorganisms">
        <title>Osmotic Adaptation and Compatible Solute Biosynthesis of Phototrophic Bacteria as Revealed from Genome Analyses.</title>
        <authorList>
            <person name="Imhoff J.F."/>
            <person name="Rahn T."/>
            <person name="Kunzel S."/>
            <person name="Keller A."/>
            <person name="Neulinger S.C."/>
        </authorList>
    </citation>
    <scope>NUCLEOTIDE SEQUENCE [LARGE SCALE GENOMIC DNA]</scope>
    <source>
        <strain evidence="7 8">DSM 15116</strain>
    </source>
</reference>
<dbReference type="InterPro" id="IPR008181">
    <property type="entry name" value="dUTPase"/>
</dbReference>
<evidence type="ECO:0000256" key="4">
    <source>
        <dbReference type="ARBA" id="ARBA00023080"/>
    </source>
</evidence>
<protein>
    <recommendedName>
        <fullName evidence="2">dUTP diphosphatase</fullName>
        <ecNumber evidence="2">3.6.1.23</ecNumber>
    </recommendedName>
</protein>
<dbReference type="InterPro" id="IPR036157">
    <property type="entry name" value="dUTPase-like_sf"/>
</dbReference>
<dbReference type="Pfam" id="PF00692">
    <property type="entry name" value="dUTPase"/>
    <property type="match status" value="1"/>
</dbReference>
<keyword evidence="4" id="KW-0546">Nucleotide metabolism</keyword>
<evidence type="ECO:0000313" key="7">
    <source>
        <dbReference type="EMBL" id="MBK1727651.1"/>
    </source>
</evidence>
<sequence length="125" mass="13048">MDQRFFTVRAAAAPPGRPSRRAAGWDLRAAAERRIEPEDRALVPTGYGVRLGPGEVGLVCPRAGLAVHYGVTVLDAPAVIPRDKRGEITVVLHNHGAYPVDISAGEPVAQLLIVPLAAAGAVADA</sequence>
<dbReference type="RefSeq" id="WP_200261277.1">
    <property type="nucleotide sequence ID" value="NZ_NRSH01000209.1"/>
</dbReference>
<feature type="domain" description="dUTPase-like" evidence="6">
    <location>
        <begin position="16"/>
        <end position="117"/>
    </location>
</feature>
<dbReference type="PANTHER" id="PTHR11241">
    <property type="entry name" value="DEOXYURIDINE 5'-TRIPHOSPHATE NUCLEOTIDOHYDROLASE"/>
    <property type="match status" value="1"/>
</dbReference>
<evidence type="ECO:0000313" key="8">
    <source>
        <dbReference type="Proteomes" id="UP000738126"/>
    </source>
</evidence>